<dbReference type="EC" id="2.7.7.24" evidence="3"/>
<accession>A0A6M3K0L7</accession>
<sequence length="239" mass="26994">MLAGGHGTRLGSLTKVVNKHLLPAFRQPLIYYPIVALRDAGITDIVISLGEHEPGRFFELLGNGEELGVNLSWHYHGEARGIAYAINSARRKLGDEPFACHLGDNIFMDGIEKFVDTFKKNNSHCMIVVQRKPRDELSRYGVPTIDGFNVTKITEKPENPESDYAVLGLYFLNKTFFDIYKELSPSKRGEYEISDALTIIAEEQGLNWMTYDGTWMDCGEPEDLLAASNYIKQMSEKHE</sequence>
<dbReference type="InterPro" id="IPR005907">
    <property type="entry name" value="G1P_thy_trans_s"/>
</dbReference>
<reference evidence="10" key="1">
    <citation type="submission" date="2020-03" db="EMBL/GenBank/DDBJ databases">
        <title>The deep terrestrial virosphere.</title>
        <authorList>
            <person name="Holmfeldt K."/>
            <person name="Nilsson E."/>
            <person name="Simone D."/>
            <person name="Lopez-Fernandez M."/>
            <person name="Wu X."/>
            <person name="de Brujin I."/>
            <person name="Lundin D."/>
            <person name="Andersson A."/>
            <person name="Bertilsson S."/>
            <person name="Dopson M."/>
        </authorList>
    </citation>
    <scope>NUCLEOTIDE SEQUENCE</scope>
    <source>
        <strain evidence="10">MM415A01730</strain>
    </source>
</reference>
<keyword evidence="4 10" id="KW-0808">Transferase</keyword>
<dbReference type="InterPro" id="IPR029044">
    <property type="entry name" value="Nucleotide-diphossugar_trans"/>
</dbReference>
<name>A0A6M3K0L7_9ZZZZ</name>
<evidence type="ECO:0000256" key="4">
    <source>
        <dbReference type="ARBA" id="ARBA00022679"/>
    </source>
</evidence>
<dbReference type="GO" id="GO:0046872">
    <property type="term" value="F:metal ion binding"/>
    <property type="evidence" value="ECO:0007669"/>
    <property type="project" value="UniProtKB-KW"/>
</dbReference>
<evidence type="ECO:0000256" key="6">
    <source>
        <dbReference type="ARBA" id="ARBA00022723"/>
    </source>
</evidence>
<proteinExistence type="inferred from homology"/>
<evidence type="ECO:0000256" key="7">
    <source>
        <dbReference type="ARBA" id="ARBA00022842"/>
    </source>
</evidence>
<comment type="similarity">
    <text evidence="2">Belongs to the glucose-1-phosphate thymidylyltransferase family.</text>
</comment>
<dbReference type="Gene3D" id="3.90.550.10">
    <property type="entry name" value="Spore Coat Polysaccharide Biosynthesis Protein SpsA, Chain A"/>
    <property type="match status" value="1"/>
</dbReference>
<dbReference type="AlphaFoldDB" id="A0A6M3K0L7"/>
<keyword evidence="7" id="KW-0460">Magnesium</keyword>
<evidence type="ECO:0000256" key="3">
    <source>
        <dbReference type="ARBA" id="ARBA00012461"/>
    </source>
</evidence>
<evidence type="ECO:0000256" key="8">
    <source>
        <dbReference type="ARBA" id="ARBA00049336"/>
    </source>
</evidence>
<dbReference type="GO" id="GO:0008879">
    <property type="term" value="F:glucose-1-phosphate thymidylyltransferase activity"/>
    <property type="evidence" value="ECO:0007669"/>
    <property type="project" value="UniProtKB-EC"/>
</dbReference>
<evidence type="ECO:0000256" key="1">
    <source>
        <dbReference type="ARBA" id="ARBA00001946"/>
    </source>
</evidence>
<keyword evidence="6" id="KW-0479">Metal-binding</keyword>
<evidence type="ECO:0000313" key="10">
    <source>
        <dbReference type="EMBL" id="QJA75634.1"/>
    </source>
</evidence>
<keyword evidence="5" id="KW-0548">Nucleotidyltransferase</keyword>
<comment type="catalytic activity">
    <reaction evidence="8">
        <text>dTTP + alpha-D-glucose 1-phosphate + H(+) = dTDP-alpha-D-glucose + diphosphate</text>
        <dbReference type="Rhea" id="RHEA:15225"/>
        <dbReference type="ChEBI" id="CHEBI:15378"/>
        <dbReference type="ChEBI" id="CHEBI:33019"/>
        <dbReference type="ChEBI" id="CHEBI:37568"/>
        <dbReference type="ChEBI" id="CHEBI:57477"/>
        <dbReference type="ChEBI" id="CHEBI:58601"/>
        <dbReference type="EC" id="2.7.7.24"/>
    </reaction>
</comment>
<evidence type="ECO:0000256" key="5">
    <source>
        <dbReference type="ARBA" id="ARBA00022695"/>
    </source>
</evidence>
<evidence type="ECO:0000259" key="9">
    <source>
        <dbReference type="Pfam" id="PF00483"/>
    </source>
</evidence>
<evidence type="ECO:0000256" key="2">
    <source>
        <dbReference type="ARBA" id="ARBA00010480"/>
    </source>
</evidence>
<organism evidence="10">
    <name type="scientific">viral metagenome</name>
    <dbReference type="NCBI Taxonomy" id="1070528"/>
    <lineage>
        <taxon>unclassified sequences</taxon>
        <taxon>metagenomes</taxon>
        <taxon>organismal metagenomes</taxon>
    </lineage>
</organism>
<gene>
    <name evidence="10" type="ORF">MM415A01730_0002</name>
</gene>
<dbReference type="PANTHER" id="PTHR43532">
    <property type="entry name" value="GLUCOSE-1-PHOSPHATE THYMIDYLYLTRANSFERASE"/>
    <property type="match status" value="1"/>
</dbReference>
<dbReference type="Pfam" id="PF00483">
    <property type="entry name" value="NTP_transferase"/>
    <property type="match status" value="1"/>
</dbReference>
<comment type="cofactor">
    <cofactor evidence="1">
        <name>Mg(2+)</name>
        <dbReference type="ChEBI" id="CHEBI:18420"/>
    </cofactor>
</comment>
<feature type="domain" description="Nucleotidyl transferase" evidence="9">
    <location>
        <begin position="2"/>
        <end position="232"/>
    </location>
</feature>
<dbReference type="InterPro" id="IPR005835">
    <property type="entry name" value="NTP_transferase_dom"/>
</dbReference>
<protein>
    <recommendedName>
        <fullName evidence="3">glucose-1-phosphate thymidylyltransferase</fullName>
        <ecNumber evidence="3">2.7.7.24</ecNumber>
    </recommendedName>
</protein>
<dbReference type="SUPFAM" id="SSF53448">
    <property type="entry name" value="Nucleotide-diphospho-sugar transferases"/>
    <property type="match status" value="1"/>
</dbReference>
<dbReference type="EMBL" id="MT142176">
    <property type="protein sequence ID" value="QJA75634.1"/>
    <property type="molecule type" value="Genomic_DNA"/>
</dbReference>
<dbReference type="PANTHER" id="PTHR43532:SF1">
    <property type="entry name" value="GLUCOSE-1-PHOSPHATE THYMIDYLYLTRANSFERASE 1"/>
    <property type="match status" value="1"/>
</dbReference>